<dbReference type="Proteomes" id="UP000547674">
    <property type="component" value="Unassembled WGS sequence"/>
</dbReference>
<accession>A0A7Y2H2Y7</accession>
<feature type="region of interest" description="Disordered" evidence="2">
    <location>
        <begin position="542"/>
        <end position="583"/>
    </location>
</feature>
<dbReference type="SMART" id="SM00028">
    <property type="entry name" value="TPR"/>
    <property type="match status" value="4"/>
</dbReference>
<dbReference type="InterPro" id="IPR011990">
    <property type="entry name" value="TPR-like_helical_dom_sf"/>
</dbReference>
<dbReference type="InterPro" id="IPR019734">
    <property type="entry name" value="TPR_rpt"/>
</dbReference>
<dbReference type="Gene3D" id="2.40.160.60">
    <property type="entry name" value="Outer membrane protein transport protein (OMPP1/FadL/TodX)"/>
    <property type="match status" value="1"/>
</dbReference>
<organism evidence="4 5">
    <name type="scientific">Eiseniibacteriota bacterium</name>
    <dbReference type="NCBI Taxonomy" id="2212470"/>
    <lineage>
        <taxon>Bacteria</taxon>
        <taxon>Candidatus Eiseniibacteriota</taxon>
    </lineage>
</organism>
<feature type="repeat" description="TPR" evidence="1">
    <location>
        <begin position="627"/>
        <end position="660"/>
    </location>
</feature>
<gene>
    <name evidence="4" type="ORF">HKN21_12600</name>
</gene>
<comment type="caution">
    <text evidence="4">The sequence shown here is derived from an EMBL/GenBank/DDBJ whole genome shotgun (WGS) entry which is preliminary data.</text>
</comment>
<evidence type="ECO:0000313" key="4">
    <source>
        <dbReference type="EMBL" id="NNF07594.1"/>
    </source>
</evidence>
<dbReference type="PROSITE" id="PS50005">
    <property type="entry name" value="TPR"/>
    <property type="match status" value="2"/>
</dbReference>
<dbReference type="EMBL" id="JABDJR010000504">
    <property type="protein sequence ID" value="NNF07594.1"/>
    <property type="molecule type" value="Genomic_DNA"/>
</dbReference>
<dbReference type="AlphaFoldDB" id="A0A7Y2H2Y7"/>
<feature type="signal peptide" evidence="3">
    <location>
        <begin position="1"/>
        <end position="28"/>
    </location>
</feature>
<keyword evidence="1" id="KW-0802">TPR repeat</keyword>
<proteinExistence type="predicted"/>
<feature type="compositionally biased region" description="Low complexity" evidence="2">
    <location>
        <begin position="559"/>
        <end position="572"/>
    </location>
</feature>
<keyword evidence="3" id="KW-0732">Signal</keyword>
<sequence>MMQRCLRLTVFVCVLSCGFLSDTKPGYAQDGGTQSVFATGAGNRALAMGGAYAALSDDASAPLWNPGGLGFVQRWELQATRTSLYGLEIAEEYATFALPSWRWGVGAVSLRHFGVQGIEGRDGQNQVTSDFASDDSELLLSYAKAFKDEAWSLGGSLKLRRQSLGQVSATGVGADVGMIAKPGKLFGNADPWSEKLTLGLSIRNLVEPAIRLEEETVNDPISMRFGAAYQHRFSYGGRVVATADIERVPDRDMRFYAGLEFQVHPLVALRSGMQNGNLSAGAGVRWRDLSFDYAFGENDLGSIHRLGVSAQFGPPTSERYRLSVEREEQEIQERLSVAFEEQEDQRLKNLVQNAKDSFAAEDYEGTLQTLAVVNTLRPDHPETHALEIGCWEKQAEELEKADEFAGAVLNYQRALALDPENEKLTQAVARCREESASRAERDQKLRATFEKGLDAFGQGNLLVARRQFREVIKQSPDDEESSAMLERTEIAIDNRIDNLSQQVRRFVAGELYADAESSLEDLENIGASSSLVSSLKQDIRRGQRKKLREASQTKRPVKTTSETETATQVATTPAPPRITEDDKKEAERLYTQGVEALKSGRTTEAVAYLELVVAKDPSHGKAAEYLKQEYLTQGMDAFASGDLDRAVGQWEKALALDPTDERARGYLARARQQISRTREILGKGK</sequence>
<feature type="chain" id="PRO_5030761583" evidence="3">
    <location>
        <begin position="29"/>
        <end position="685"/>
    </location>
</feature>
<protein>
    <submittedName>
        <fullName evidence="4">PorV/PorQ family protein</fullName>
    </submittedName>
</protein>
<dbReference type="Gene3D" id="1.25.40.10">
    <property type="entry name" value="Tetratricopeptide repeat domain"/>
    <property type="match status" value="2"/>
</dbReference>
<feature type="repeat" description="TPR" evidence="1">
    <location>
        <begin position="388"/>
        <end position="421"/>
    </location>
</feature>
<evidence type="ECO:0000256" key="2">
    <source>
        <dbReference type="SAM" id="MobiDB-lite"/>
    </source>
</evidence>
<name>A0A7Y2H2Y7_UNCEI</name>
<dbReference type="SUPFAM" id="SSF48452">
    <property type="entry name" value="TPR-like"/>
    <property type="match status" value="2"/>
</dbReference>
<evidence type="ECO:0000256" key="3">
    <source>
        <dbReference type="SAM" id="SignalP"/>
    </source>
</evidence>
<evidence type="ECO:0000256" key="1">
    <source>
        <dbReference type="PROSITE-ProRule" id="PRU00339"/>
    </source>
</evidence>
<dbReference type="NCBIfam" id="NF033709">
    <property type="entry name" value="PorV_fam"/>
    <property type="match status" value="1"/>
</dbReference>
<dbReference type="Pfam" id="PF13432">
    <property type="entry name" value="TPR_16"/>
    <property type="match status" value="1"/>
</dbReference>
<reference evidence="4 5" key="1">
    <citation type="submission" date="2020-03" db="EMBL/GenBank/DDBJ databases">
        <title>Metabolic flexibility allows generalist bacteria to become dominant in a frequently disturbed ecosystem.</title>
        <authorList>
            <person name="Chen Y.-J."/>
            <person name="Leung P.M."/>
            <person name="Bay S.K."/>
            <person name="Hugenholtz P."/>
            <person name="Kessler A.J."/>
            <person name="Shelley G."/>
            <person name="Waite D.W."/>
            <person name="Cook P.L."/>
            <person name="Greening C."/>
        </authorList>
    </citation>
    <scope>NUCLEOTIDE SEQUENCE [LARGE SCALE GENOMIC DNA]</scope>
    <source>
        <strain evidence="4">SS_bin_28</strain>
    </source>
</reference>
<evidence type="ECO:0000313" key="5">
    <source>
        <dbReference type="Proteomes" id="UP000547674"/>
    </source>
</evidence>